<feature type="modified residue" description="4-aspartylphosphate" evidence="2">
    <location>
        <position position="97"/>
    </location>
</feature>
<dbReference type="Pfam" id="PF00196">
    <property type="entry name" value="GerE"/>
    <property type="match status" value="1"/>
</dbReference>
<dbReference type="PROSITE" id="PS50110">
    <property type="entry name" value="RESPONSE_REGULATORY"/>
    <property type="match status" value="1"/>
</dbReference>
<accession>A0ABP8ZN70</accession>
<evidence type="ECO:0000259" key="4">
    <source>
        <dbReference type="PROSITE" id="PS50043"/>
    </source>
</evidence>
<dbReference type="InterPro" id="IPR016032">
    <property type="entry name" value="Sig_transdc_resp-reg_C-effctor"/>
</dbReference>
<evidence type="ECO:0000259" key="5">
    <source>
        <dbReference type="PROSITE" id="PS50110"/>
    </source>
</evidence>
<feature type="compositionally biased region" description="Polar residues" evidence="3">
    <location>
        <begin position="1"/>
        <end position="19"/>
    </location>
</feature>
<feature type="domain" description="HTH luxR-type" evidence="4">
    <location>
        <begin position="189"/>
        <end position="254"/>
    </location>
</feature>
<gene>
    <name evidence="6" type="ORF">GCM10023350_54170</name>
</gene>
<dbReference type="InterPro" id="IPR011006">
    <property type="entry name" value="CheY-like_superfamily"/>
</dbReference>
<comment type="caution">
    <text evidence="6">The sequence shown here is derived from an EMBL/GenBank/DDBJ whole genome shotgun (WGS) entry which is preliminary data.</text>
</comment>
<evidence type="ECO:0000313" key="7">
    <source>
        <dbReference type="Proteomes" id="UP001499882"/>
    </source>
</evidence>
<dbReference type="InterPro" id="IPR001789">
    <property type="entry name" value="Sig_transdc_resp-reg_receiver"/>
</dbReference>
<evidence type="ECO:0000256" key="1">
    <source>
        <dbReference type="ARBA" id="ARBA00023125"/>
    </source>
</evidence>
<evidence type="ECO:0000256" key="2">
    <source>
        <dbReference type="PROSITE-ProRule" id="PRU00169"/>
    </source>
</evidence>
<dbReference type="CDD" id="cd06170">
    <property type="entry name" value="LuxR_C_like"/>
    <property type="match status" value="1"/>
</dbReference>
<dbReference type="Gene3D" id="3.40.50.2300">
    <property type="match status" value="1"/>
</dbReference>
<dbReference type="PRINTS" id="PR00038">
    <property type="entry name" value="HTHLUXR"/>
</dbReference>
<dbReference type="InterPro" id="IPR000792">
    <property type="entry name" value="Tscrpt_reg_LuxR_C"/>
</dbReference>
<dbReference type="Gene3D" id="1.10.10.10">
    <property type="entry name" value="Winged helix-like DNA-binding domain superfamily/Winged helix DNA-binding domain"/>
    <property type="match status" value="1"/>
</dbReference>
<feature type="domain" description="Response regulatory" evidence="5">
    <location>
        <begin position="42"/>
        <end position="161"/>
    </location>
</feature>
<evidence type="ECO:0000256" key="3">
    <source>
        <dbReference type="SAM" id="MobiDB-lite"/>
    </source>
</evidence>
<sequence>MMGETMNTKDSLTHDQSGTAIAMAPSRPTAAARTGRNRSRLRVLILDDHALFAECLDLALTTSGHDVQKAELPMNPARSARLLASVVRSRPDVVVLDLDLGAFGDGARLIPSLVQSGAAVVVVTADEDHARWGECMRYGARKVMSKSAPLNEIVATLRRLGDGLTVLKPMEREELLQRWHENRVQEQALRARFNQLTVRESEVLGHLTHGRTVRDIATSSVVSEATVRTQVKSILSKLGVSSQIAAVAVAHQVDWRSPVD</sequence>
<protein>
    <submittedName>
        <fullName evidence="6">Response regulator transcription factor</fullName>
    </submittedName>
</protein>
<evidence type="ECO:0000313" key="6">
    <source>
        <dbReference type="EMBL" id="GAA4760969.1"/>
    </source>
</evidence>
<dbReference type="SMART" id="SM00421">
    <property type="entry name" value="HTH_LUXR"/>
    <property type="match status" value="1"/>
</dbReference>
<dbReference type="SUPFAM" id="SSF52172">
    <property type="entry name" value="CheY-like"/>
    <property type="match status" value="1"/>
</dbReference>
<name>A0ABP8ZN70_9ACTN</name>
<dbReference type="InterPro" id="IPR039420">
    <property type="entry name" value="WalR-like"/>
</dbReference>
<keyword evidence="2" id="KW-0597">Phosphoprotein</keyword>
<dbReference type="SUPFAM" id="SSF46894">
    <property type="entry name" value="C-terminal effector domain of the bipartite response regulators"/>
    <property type="match status" value="1"/>
</dbReference>
<dbReference type="PROSITE" id="PS50043">
    <property type="entry name" value="HTH_LUXR_2"/>
    <property type="match status" value="1"/>
</dbReference>
<dbReference type="EMBL" id="BAABKN010000043">
    <property type="protein sequence ID" value="GAA4760969.1"/>
    <property type="molecule type" value="Genomic_DNA"/>
</dbReference>
<proteinExistence type="predicted"/>
<dbReference type="Proteomes" id="UP001499882">
    <property type="component" value="Unassembled WGS sequence"/>
</dbReference>
<keyword evidence="7" id="KW-1185">Reference proteome</keyword>
<reference evidence="7" key="1">
    <citation type="journal article" date="2019" name="Int. J. Syst. Evol. Microbiol.">
        <title>The Global Catalogue of Microorganisms (GCM) 10K type strain sequencing project: providing services to taxonomists for standard genome sequencing and annotation.</title>
        <authorList>
            <consortium name="The Broad Institute Genomics Platform"/>
            <consortium name="The Broad Institute Genome Sequencing Center for Infectious Disease"/>
            <person name="Wu L."/>
            <person name="Ma J."/>
        </authorList>
    </citation>
    <scope>NUCLEOTIDE SEQUENCE [LARGE SCALE GENOMIC DNA]</scope>
    <source>
        <strain evidence="7">JCM 18532</strain>
    </source>
</reference>
<dbReference type="SMART" id="SM00448">
    <property type="entry name" value="REC"/>
    <property type="match status" value="1"/>
</dbReference>
<dbReference type="Pfam" id="PF00072">
    <property type="entry name" value="Response_reg"/>
    <property type="match status" value="1"/>
</dbReference>
<organism evidence="6 7">
    <name type="scientific">Nocardioides endophyticus</name>
    <dbReference type="NCBI Taxonomy" id="1353775"/>
    <lineage>
        <taxon>Bacteria</taxon>
        <taxon>Bacillati</taxon>
        <taxon>Actinomycetota</taxon>
        <taxon>Actinomycetes</taxon>
        <taxon>Propionibacteriales</taxon>
        <taxon>Nocardioidaceae</taxon>
        <taxon>Nocardioides</taxon>
    </lineage>
</organism>
<feature type="region of interest" description="Disordered" evidence="3">
    <location>
        <begin position="1"/>
        <end position="35"/>
    </location>
</feature>
<dbReference type="PANTHER" id="PTHR43214">
    <property type="entry name" value="TWO-COMPONENT RESPONSE REGULATOR"/>
    <property type="match status" value="1"/>
</dbReference>
<keyword evidence="1" id="KW-0238">DNA-binding</keyword>
<dbReference type="InterPro" id="IPR036388">
    <property type="entry name" value="WH-like_DNA-bd_sf"/>
</dbReference>